<dbReference type="Proteomes" id="UP000789405">
    <property type="component" value="Unassembled WGS sequence"/>
</dbReference>
<reference evidence="1" key="1">
    <citation type="submission" date="2021-06" db="EMBL/GenBank/DDBJ databases">
        <authorList>
            <person name="Kallberg Y."/>
            <person name="Tangrot J."/>
            <person name="Rosling A."/>
        </authorList>
    </citation>
    <scope>NUCLEOTIDE SEQUENCE</scope>
    <source>
        <strain evidence="1">MA453B</strain>
    </source>
</reference>
<gene>
    <name evidence="1" type="ORF">DERYTH_LOCUS6682</name>
</gene>
<name>A0A9N9BV44_9GLOM</name>
<keyword evidence="2" id="KW-1185">Reference proteome</keyword>
<dbReference type="OrthoDB" id="2303216at2759"/>
<evidence type="ECO:0000313" key="1">
    <source>
        <dbReference type="EMBL" id="CAG8580890.1"/>
    </source>
</evidence>
<dbReference type="AlphaFoldDB" id="A0A9N9BV44"/>
<protein>
    <submittedName>
        <fullName evidence="1">15521_t:CDS:1</fullName>
    </submittedName>
</protein>
<sequence length="193" mass="22325">MTETSDIQNFSNSTYSIIDEIQNKIFEVDIKIDYNTKKTIENFITNDFNVEDNNEEISKSSIVEDFDTEIDLVDSDAEINSVDSEDFHRASFENAVNEMIENHIPEWPKLEEIELTINRSQITFSPKANTITETYKSANCIKPCPNCIVCIENLNNMILSKKDIIMRTPELMAHIIQEGKVHEYSIHNQHNVF</sequence>
<evidence type="ECO:0000313" key="2">
    <source>
        <dbReference type="Proteomes" id="UP000789405"/>
    </source>
</evidence>
<comment type="caution">
    <text evidence="1">The sequence shown here is derived from an EMBL/GenBank/DDBJ whole genome shotgun (WGS) entry which is preliminary data.</text>
</comment>
<accession>A0A9N9BV44</accession>
<proteinExistence type="predicted"/>
<dbReference type="EMBL" id="CAJVPY010003079">
    <property type="protein sequence ID" value="CAG8580890.1"/>
    <property type="molecule type" value="Genomic_DNA"/>
</dbReference>
<organism evidence="1 2">
    <name type="scientific">Dentiscutata erythropus</name>
    <dbReference type="NCBI Taxonomy" id="1348616"/>
    <lineage>
        <taxon>Eukaryota</taxon>
        <taxon>Fungi</taxon>
        <taxon>Fungi incertae sedis</taxon>
        <taxon>Mucoromycota</taxon>
        <taxon>Glomeromycotina</taxon>
        <taxon>Glomeromycetes</taxon>
        <taxon>Diversisporales</taxon>
        <taxon>Gigasporaceae</taxon>
        <taxon>Dentiscutata</taxon>
    </lineage>
</organism>